<sequence length="296" mass="32617">MPTKTETRTWWTYITAPRPWAFSASMTPVALGSVLWYKTTNDFNPLVYVLTCITVVAVQAGGNLVNTYYDYVNGVDSKVSTDKTLVDNVLQPQEVARLAGFSYVVGGLGLSALVFMSSASRGQLALLFFGALCNSFLYTGGPSLKYYGLGDLVILTTFGPLTVLFSYVAQGGSISILPMLYTIPLVLITEAMLHSNNARDLREDRESGIITLAILLGERGSFILYVFLIFTPYVILTVLAMNYTVVFLLPFVTLPITFNLVKCFREKKKDMPKRTSKLNLCLGLLYVVSCLLAVKP</sequence>
<dbReference type="AlphaFoldDB" id="A0A6S7IRQ5"/>
<proteinExistence type="inferred from homology"/>
<dbReference type="PANTHER" id="PTHR13929">
    <property type="entry name" value="1,4-DIHYDROXY-2-NAPHTHOATE OCTAPRENYLTRANSFERASE"/>
    <property type="match status" value="1"/>
</dbReference>
<evidence type="ECO:0000313" key="10">
    <source>
        <dbReference type="EMBL" id="CAB4020386.1"/>
    </source>
</evidence>
<evidence type="ECO:0000256" key="6">
    <source>
        <dbReference type="ARBA" id="ARBA00022679"/>
    </source>
</evidence>
<dbReference type="EMBL" id="CACRXK020010927">
    <property type="protein sequence ID" value="CAB4020386.1"/>
    <property type="molecule type" value="Genomic_DNA"/>
</dbReference>
<gene>
    <name evidence="10" type="ORF">PACLA_8A018735</name>
</gene>
<dbReference type="GO" id="GO:0042371">
    <property type="term" value="P:vitamin K biosynthetic process"/>
    <property type="evidence" value="ECO:0007669"/>
    <property type="project" value="TreeGrafter"/>
</dbReference>
<evidence type="ECO:0000256" key="2">
    <source>
        <dbReference type="ARBA" id="ARBA00004863"/>
    </source>
</evidence>
<keyword evidence="11" id="KW-1185">Reference proteome</keyword>
<evidence type="ECO:0000313" key="11">
    <source>
        <dbReference type="Proteomes" id="UP001152795"/>
    </source>
</evidence>
<evidence type="ECO:0000256" key="7">
    <source>
        <dbReference type="ARBA" id="ARBA00022692"/>
    </source>
</evidence>
<keyword evidence="4" id="KW-0474">Menaquinone biosynthesis</keyword>
<dbReference type="Gene3D" id="1.10.357.140">
    <property type="entry name" value="UbiA prenyltransferase"/>
    <property type="match status" value="1"/>
</dbReference>
<dbReference type="GO" id="GO:0000139">
    <property type="term" value="C:Golgi membrane"/>
    <property type="evidence" value="ECO:0007669"/>
    <property type="project" value="TreeGrafter"/>
</dbReference>
<comment type="subcellular location">
    <subcellularLocation>
        <location evidence="1">Membrane</location>
        <topology evidence="1">Multi-pass membrane protein</topology>
    </subcellularLocation>
</comment>
<dbReference type="Proteomes" id="UP001152795">
    <property type="component" value="Unassembled WGS sequence"/>
</dbReference>
<reference evidence="10" key="1">
    <citation type="submission" date="2020-04" db="EMBL/GenBank/DDBJ databases">
        <authorList>
            <person name="Alioto T."/>
            <person name="Alioto T."/>
            <person name="Gomez Garrido J."/>
        </authorList>
    </citation>
    <scope>NUCLEOTIDE SEQUENCE</scope>
    <source>
        <strain evidence="10">A484AB</strain>
    </source>
</reference>
<dbReference type="PANTHER" id="PTHR13929:SF0">
    <property type="entry name" value="UBIA PRENYLTRANSFERASE DOMAIN-CONTAINING PROTEIN 1"/>
    <property type="match status" value="1"/>
</dbReference>
<dbReference type="GO" id="GO:0009234">
    <property type="term" value="P:menaquinone biosynthetic process"/>
    <property type="evidence" value="ECO:0007669"/>
    <property type="project" value="UniProtKB-UniPathway"/>
</dbReference>
<dbReference type="Pfam" id="PF01040">
    <property type="entry name" value="UbiA"/>
    <property type="match status" value="1"/>
</dbReference>
<dbReference type="InterPro" id="IPR044878">
    <property type="entry name" value="UbiA_sf"/>
</dbReference>
<dbReference type="InterPro" id="IPR000537">
    <property type="entry name" value="UbiA_prenyltransferase"/>
</dbReference>
<keyword evidence="8" id="KW-1133">Transmembrane helix</keyword>
<organism evidence="10 11">
    <name type="scientific">Paramuricea clavata</name>
    <name type="common">Red gorgonian</name>
    <name type="synonym">Violescent sea-whip</name>
    <dbReference type="NCBI Taxonomy" id="317549"/>
    <lineage>
        <taxon>Eukaryota</taxon>
        <taxon>Metazoa</taxon>
        <taxon>Cnidaria</taxon>
        <taxon>Anthozoa</taxon>
        <taxon>Octocorallia</taxon>
        <taxon>Malacalcyonacea</taxon>
        <taxon>Plexauridae</taxon>
        <taxon>Paramuricea</taxon>
    </lineage>
</organism>
<protein>
    <submittedName>
        <fullName evidence="10">UbiA prenyltransferase domain-containing 1 homolog</fullName>
    </submittedName>
</protein>
<keyword evidence="6" id="KW-0808">Transferase</keyword>
<evidence type="ECO:0000256" key="3">
    <source>
        <dbReference type="ARBA" id="ARBA00005985"/>
    </source>
</evidence>
<dbReference type="InterPro" id="IPR026046">
    <property type="entry name" value="UBIAD1"/>
</dbReference>
<accession>A0A6S7IRQ5</accession>
<dbReference type="Gene3D" id="1.20.120.1780">
    <property type="entry name" value="UbiA prenyltransferase"/>
    <property type="match status" value="1"/>
</dbReference>
<evidence type="ECO:0000256" key="4">
    <source>
        <dbReference type="ARBA" id="ARBA00022428"/>
    </source>
</evidence>
<dbReference type="CDD" id="cd13962">
    <property type="entry name" value="PT_UbiA_UBIAD1"/>
    <property type="match status" value="1"/>
</dbReference>
<keyword evidence="9" id="KW-0472">Membrane</keyword>
<comment type="caution">
    <text evidence="10">The sequence shown here is derived from an EMBL/GenBank/DDBJ whole genome shotgun (WGS) entry which is preliminary data.</text>
</comment>
<evidence type="ECO:0000256" key="9">
    <source>
        <dbReference type="ARBA" id="ARBA00023136"/>
    </source>
</evidence>
<evidence type="ECO:0000256" key="5">
    <source>
        <dbReference type="ARBA" id="ARBA00022602"/>
    </source>
</evidence>
<evidence type="ECO:0000256" key="8">
    <source>
        <dbReference type="ARBA" id="ARBA00022989"/>
    </source>
</evidence>
<keyword evidence="7" id="KW-0812">Transmembrane</keyword>
<dbReference type="GO" id="GO:0004659">
    <property type="term" value="F:prenyltransferase activity"/>
    <property type="evidence" value="ECO:0007669"/>
    <property type="project" value="UniProtKB-KW"/>
</dbReference>
<comment type="similarity">
    <text evidence="3">Belongs to the UbiA prenyltransferase family.</text>
</comment>
<comment type="pathway">
    <text evidence="2">Quinol/quinone metabolism; menaquinone biosynthesis.</text>
</comment>
<dbReference type="OrthoDB" id="203513at2759"/>
<evidence type="ECO:0000256" key="1">
    <source>
        <dbReference type="ARBA" id="ARBA00004141"/>
    </source>
</evidence>
<dbReference type="PIRSF" id="PIRSF005355">
    <property type="entry name" value="UBIAD1"/>
    <property type="match status" value="1"/>
</dbReference>
<dbReference type="UniPathway" id="UPA00079"/>
<dbReference type="GO" id="GO:0005783">
    <property type="term" value="C:endoplasmic reticulum"/>
    <property type="evidence" value="ECO:0007669"/>
    <property type="project" value="TreeGrafter"/>
</dbReference>
<keyword evidence="5" id="KW-0637">Prenyltransferase</keyword>
<name>A0A6S7IRQ5_PARCT</name>